<keyword evidence="2" id="KW-0677">Repeat</keyword>
<dbReference type="InterPro" id="IPR000210">
    <property type="entry name" value="BTB/POZ_dom"/>
</dbReference>
<evidence type="ECO:0000259" key="3">
    <source>
        <dbReference type="PROSITE" id="PS50097"/>
    </source>
</evidence>
<protein>
    <recommendedName>
        <fullName evidence="3">BTB domain-containing protein</fullName>
    </recommendedName>
</protein>
<dbReference type="InterPro" id="IPR011333">
    <property type="entry name" value="SKP1/BTB/POZ_sf"/>
</dbReference>
<dbReference type="AlphaFoldDB" id="A0A7S3PXF3"/>
<dbReference type="SMART" id="SM00225">
    <property type="entry name" value="BTB"/>
    <property type="match status" value="1"/>
</dbReference>
<evidence type="ECO:0000313" key="4">
    <source>
        <dbReference type="EMBL" id="CAE0458662.1"/>
    </source>
</evidence>
<feature type="domain" description="BTB" evidence="3">
    <location>
        <begin position="408"/>
        <end position="476"/>
    </location>
</feature>
<dbReference type="InterPro" id="IPR015915">
    <property type="entry name" value="Kelch-typ_b-propeller"/>
</dbReference>
<dbReference type="PROSITE" id="PS50097">
    <property type="entry name" value="BTB"/>
    <property type="match status" value="1"/>
</dbReference>
<dbReference type="InterPro" id="IPR006652">
    <property type="entry name" value="Kelch_1"/>
</dbReference>
<dbReference type="EMBL" id="HBIO01005024">
    <property type="protein sequence ID" value="CAE0458662.1"/>
    <property type="molecule type" value="Transcribed_RNA"/>
</dbReference>
<dbReference type="SMART" id="SM00612">
    <property type="entry name" value="Kelch"/>
    <property type="match status" value="2"/>
</dbReference>
<dbReference type="Gene3D" id="3.30.710.10">
    <property type="entry name" value="Potassium Channel Kv1.1, Chain A"/>
    <property type="match status" value="1"/>
</dbReference>
<accession>A0A7S3PXF3</accession>
<evidence type="ECO:0000256" key="1">
    <source>
        <dbReference type="ARBA" id="ARBA00022441"/>
    </source>
</evidence>
<dbReference type="Pfam" id="PF24681">
    <property type="entry name" value="Kelch_KLHDC2_KLHL20_DRC7"/>
    <property type="match status" value="1"/>
</dbReference>
<proteinExistence type="predicted"/>
<evidence type="ECO:0000256" key="2">
    <source>
        <dbReference type="ARBA" id="ARBA00022737"/>
    </source>
</evidence>
<reference evidence="4" key="1">
    <citation type="submission" date="2021-01" db="EMBL/GenBank/DDBJ databases">
        <authorList>
            <person name="Corre E."/>
            <person name="Pelletier E."/>
            <person name="Niang G."/>
            <person name="Scheremetjew M."/>
            <person name="Finn R."/>
            <person name="Kale V."/>
            <person name="Holt S."/>
            <person name="Cochrane G."/>
            <person name="Meng A."/>
            <person name="Brown T."/>
            <person name="Cohen L."/>
        </authorList>
    </citation>
    <scope>NUCLEOTIDE SEQUENCE</scope>
    <source>
        <strain evidence="4">MM31A-1</strain>
    </source>
</reference>
<name>A0A7S3PXF3_9STRA</name>
<dbReference type="PANTHER" id="PTHR46093">
    <property type="entry name" value="ACYL-COA-BINDING DOMAIN-CONTAINING PROTEIN 5"/>
    <property type="match status" value="1"/>
</dbReference>
<organism evidence="4">
    <name type="scientific">Chaetoceros debilis</name>
    <dbReference type="NCBI Taxonomy" id="122233"/>
    <lineage>
        <taxon>Eukaryota</taxon>
        <taxon>Sar</taxon>
        <taxon>Stramenopiles</taxon>
        <taxon>Ochrophyta</taxon>
        <taxon>Bacillariophyta</taxon>
        <taxon>Coscinodiscophyceae</taxon>
        <taxon>Chaetocerotophycidae</taxon>
        <taxon>Chaetocerotales</taxon>
        <taxon>Chaetocerotaceae</taxon>
        <taxon>Chaetoceros</taxon>
    </lineage>
</organism>
<keyword evidence="1" id="KW-0880">Kelch repeat</keyword>
<dbReference type="Pfam" id="PF01344">
    <property type="entry name" value="Kelch_1"/>
    <property type="match status" value="1"/>
</dbReference>
<dbReference type="Gene3D" id="2.120.10.80">
    <property type="entry name" value="Kelch-type beta propeller"/>
    <property type="match status" value="2"/>
</dbReference>
<gene>
    <name evidence="4" type="ORF">CDEB00056_LOCUS3503</name>
</gene>
<dbReference type="SUPFAM" id="SSF54695">
    <property type="entry name" value="POZ domain"/>
    <property type="match status" value="1"/>
</dbReference>
<dbReference type="SUPFAM" id="SSF117281">
    <property type="entry name" value="Kelch motif"/>
    <property type="match status" value="2"/>
</dbReference>
<dbReference type="Pfam" id="PF00651">
    <property type="entry name" value="BTB"/>
    <property type="match status" value="1"/>
</dbReference>
<dbReference type="PANTHER" id="PTHR46093:SF18">
    <property type="entry name" value="FIBRONECTIN TYPE-III DOMAIN-CONTAINING PROTEIN"/>
    <property type="match status" value="1"/>
</dbReference>
<sequence>MNNMETLRWDEIPVKSQCAGALELRVKNHAVVHHNNSLFLLGGCNSGKMDVLVFNISDKTWKKPCRAIGENHNDNELMRDDEDASHNDPGENHILKVTGTAPSFRNGHTATLVTTRGRTCIFVIGGWLGNDASNELHVLDITDPDSSLHWSTPTALKGIVPGPCNMHSADFIPNKREIYVFRGGDGSEYLNDLHALNVDTLTWRKVPNRGVRPQARADHASAFVKETSQIFIFGGWNGRSRLNDIHVFNTETSEWSEPKIGGMIPQPRAGMTLTVVGRRLFLFGGNGINTTVCNDLHVLDCSTMSFVDLEKDEDIECCPSNDQPNPNCAESTTKIAVYGTGPRHRAGHSATAVGRFIYIIGGSCGPRYHDDCHILDTDSLESPPSEEMETSHHVVSQLSTLCDNKELSDVTFLVEGKEISAHKLVLVLASKFYRAMFTSEFREKEDATTITVPNCTYEAFLTIMQHVYGVEIDLTVSSPSSFENTVNILEMADQLLLDNLKEECERALQSTVNSDTINYLLDIACQTNASFLQYCCHHYKRNHGLGMCSKDIYL</sequence>